<dbReference type="CDD" id="cd13122">
    <property type="entry name" value="MSL2_CXC"/>
    <property type="match status" value="1"/>
</dbReference>
<dbReference type="Proteomes" id="UP001516400">
    <property type="component" value="Unassembled WGS sequence"/>
</dbReference>
<evidence type="ECO:0000259" key="5">
    <source>
        <dbReference type="PROSITE" id="PS50089"/>
    </source>
</evidence>
<dbReference type="InterPro" id="IPR033467">
    <property type="entry name" value="Tesmin/TSO1-like_CXC"/>
</dbReference>
<evidence type="ECO:0000313" key="8">
    <source>
        <dbReference type="Proteomes" id="UP001516400"/>
    </source>
</evidence>
<keyword evidence="1 3" id="KW-0863">Zinc-finger</keyword>
<dbReference type="Gene3D" id="3.30.40.10">
    <property type="entry name" value="Zinc/RING finger domain, C3HC4 (zinc finger)"/>
    <property type="match status" value="1"/>
</dbReference>
<dbReference type="PROSITE" id="PS50089">
    <property type="entry name" value="ZF_RING_2"/>
    <property type="match status" value="1"/>
</dbReference>
<keyword evidence="8" id="KW-1185">Reference proteome</keyword>
<dbReference type="InterPro" id="IPR013083">
    <property type="entry name" value="Znf_RING/FYVE/PHD"/>
</dbReference>
<sequence>MAKMNSVSLYVTTNQIILKADPKDPSSWQDLYRLLPYLRNSLSCVVCSNLLVNPQTPAGGRCNHYICRKCKGGRKKLKPTCSWCRNCMEYTENKNLKILLQCYQQMCLHLTRNGIYAGLMEQASRITSITSIERGANNLLALIKEGSEFQDDYQSEGGIPKSTYNILPCVYTNSSTQTLQMTPIESNTVPPTTNVISLVNTSNLGNVPTRSNIGSNLYSVMYPGAINKITIKRKTKDLNEMKPKTIPVMKKDPIEKASVFKRPVNKCVLQPKKGCRCGNATATPGKLTCCGQRCPCYVKSKSCIDCRCRGCRNPHRPDGLKVRPIIPEIHPVPYQMSSGPQIIEPQILHHSSMKLGNIDLDPHFTFDPIGIKTYKGSFSGVPISTNLLMNAPSIMKEDINLDV</sequence>
<feature type="domain" description="RING-type" evidence="5">
    <location>
        <begin position="44"/>
        <end position="85"/>
    </location>
</feature>
<evidence type="ECO:0008006" key="9">
    <source>
        <dbReference type="Google" id="ProtNLM"/>
    </source>
</evidence>
<dbReference type="InterPro" id="IPR032043">
    <property type="entry name" value="Msl2_Znf-RING"/>
</dbReference>
<evidence type="ECO:0000256" key="1">
    <source>
        <dbReference type="ARBA" id="ARBA00022771"/>
    </source>
</evidence>
<evidence type="ECO:0000256" key="3">
    <source>
        <dbReference type="PROSITE-ProRule" id="PRU00175"/>
    </source>
</evidence>
<dbReference type="EMBL" id="JABFTP020000186">
    <property type="protein sequence ID" value="KAL3290000.1"/>
    <property type="molecule type" value="Genomic_DNA"/>
</dbReference>
<organism evidence="7 8">
    <name type="scientific">Cryptolaemus montrouzieri</name>
    <dbReference type="NCBI Taxonomy" id="559131"/>
    <lineage>
        <taxon>Eukaryota</taxon>
        <taxon>Metazoa</taxon>
        <taxon>Ecdysozoa</taxon>
        <taxon>Arthropoda</taxon>
        <taxon>Hexapoda</taxon>
        <taxon>Insecta</taxon>
        <taxon>Pterygota</taxon>
        <taxon>Neoptera</taxon>
        <taxon>Endopterygota</taxon>
        <taxon>Coleoptera</taxon>
        <taxon>Polyphaga</taxon>
        <taxon>Cucujiformia</taxon>
        <taxon>Coccinelloidea</taxon>
        <taxon>Coccinellidae</taxon>
        <taxon>Scymninae</taxon>
        <taxon>Scymnini</taxon>
        <taxon>Cryptolaemus</taxon>
    </lineage>
</organism>
<proteinExistence type="inferred from homology"/>
<comment type="similarity">
    <text evidence="4">Belongs to the MSL2 family.</text>
</comment>
<dbReference type="Pfam" id="PF16682">
    <property type="entry name" value="MSL2-CXC"/>
    <property type="match status" value="1"/>
</dbReference>
<feature type="domain" description="CXC MSL2-type" evidence="6">
    <location>
        <begin position="270"/>
        <end position="321"/>
    </location>
</feature>
<keyword evidence="4" id="KW-0539">Nucleus</keyword>
<dbReference type="PROSITE" id="PS52051">
    <property type="entry name" value="CXC_MSL2"/>
    <property type="match status" value="1"/>
</dbReference>
<keyword evidence="2" id="KW-0862">Zinc</keyword>
<keyword evidence="4" id="KW-0158">Chromosome</keyword>
<comment type="caution">
    <text evidence="7">The sequence shown here is derived from an EMBL/GenBank/DDBJ whole genome shotgun (WGS) entry which is preliminary data.</text>
</comment>
<dbReference type="AlphaFoldDB" id="A0ABD2PHV1"/>
<protein>
    <recommendedName>
        <fullName evidence="9">RING-type domain-containing protein</fullName>
    </recommendedName>
</protein>
<dbReference type="Pfam" id="PF16685">
    <property type="entry name" value="zf-RING_10"/>
    <property type="match status" value="1"/>
</dbReference>
<reference evidence="7 8" key="1">
    <citation type="journal article" date="2021" name="BMC Biol.">
        <title>Horizontally acquired antibacterial genes associated with adaptive radiation of ladybird beetles.</title>
        <authorList>
            <person name="Li H.S."/>
            <person name="Tang X.F."/>
            <person name="Huang Y.H."/>
            <person name="Xu Z.Y."/>
            <person name="Chen M.L."/>
            <person name="Du X.Y."/>
            <person name="Qiu B.Y."/>
            <person name="Chen P.T."/>
            <person name="Zhang W."/>
            <person name="Slipinski A."/>
            <person name="Escalona H.E."/>
            <person name="Waterhouse R.M."/>
            <person name="Zwick A."/>
            <person name="Pang H."/>
        </authorList>
    </citation>
    <scope>NUCLEOTIDE SEQUENCE [LARGE SCALE GENOMIC DNA]</scope>
    <source>
        <strain evidence="7">SYSU2018</strain>
    </source>
</reference>
<evidence type="ECO:0000313" key="7">
    <source>
        <dbReference type="EMBL" id="KAL3290000.1"/>
    </source>
</evidence>
<evidence type="ECO:0000256" key="4">
    <source>
        <dbReference type="PROSITE-ProRule" id="PRU01396"/>
    </source>
</evidence>
<gene>
    <name evidence="7" type="ORF">HHI36_023377</name>
</gene>
<dbReference type="SUPFAM" id="SSF57850">
    <property type="entry name" value="RING/U-box"/>
    <property type="match status" value="1"/>
</dbReference>
<dbReference type="InterPro" id="IPR032049">
    <property type="entry name" value="Msl2-CXC"/>
</dbReference>
<keyword evidence="1 3" id="KW-0479">Metal-binding</keyword>
<dbReference type="PANTHER" id="PTHR16048">
    <property type="entry name" value="MSL2-RELATED"/>
    <property type="match status" value="1"/>
</dbReference>
<name>A0ABD2PHV1_9CUCU</name>
<evidence type="ECO:0000256" key="2">
    <source>
        <dbReference type="ARBA" id="ARBA00022833"/>
    </source>
</evidence>
<dbReference type="InterPro" id="IPR037922">
    <property type="entry name" value="MSL2"/>
</dbReference>
<evidence type="ECO:0000259" key="6">
    <source>
        <dbReference type="PROSITE" id="PS52051"/>
    </source>
</evidence>
<accession>A0ABD2PHV1</accession>
<dbReference type="GO" id="GO:0072487">
    <property type="term" value="C:MSL complex"/>
    <property type="evidence" value="ECO:0007669"/>
    <property type="project" value="UniProtKB-UniRule"/>
</dbReference>
<dbReference type="GO" id="GO:0008270">
    <property type="term" value="F:zinc ion binding"/>
    <property type="evidence" value="ECO:0007669"/>
    <property type="project" value="UniProtKB-KW"/>
</dbReference>
<dbReference type="InterPro" id="IPR001841">
    <property type="entry name" value="Znf_RING"/>
</dbReference>
<dbReference type="PANTHER" id="PTHR16048:SF3">
    <property type="entry name" value="E3 UBIQUITIN-PROTEIN LIGASE MSL2"/>
    <property type="match status" value="1"/>
</dbReference>
<dbReference type="SMART" id="SM01114">
    <property type="entry name" value="CXC"/>
    <property type="match status" value="1"/>
</dbReference>